<dbReference type="InterPro" id="IPR038186">
    <property type="entry name" value="CHAD_dom_sf"/>
</dbReference>
<name>A0A4R7S026_9BACT</name>
<keyword evidence="3" id="KW-1185">Reference proteome</keyword>
<accession>A0A4R7S026</accession>
<organism evidence="2 3">
    <name type="scientific">Prosthecobacter fusiformis</name>
    <dbReference type="NCBI Taxonomy" id="48464"/>
    <lineage>
        <taxon>Bacteria</taxon>
        <taxon>Pseudomonadati</taxon>
        <taxon>Verrucomicrobiota</taxon>
        <taxon>Verrucomicrobiia</taxon>
        <taxon>Verrucomicrobiales</taxon>
        <taxon>Verrucomicrobiaceae</taxon>
        <taxon>Prosthecobacter</taxon>
    </lineage>
</organism>
<dbReference type="Pfam" id="PF05235">
    <property type="entry name" value="CHAD"/>
    <property type="match status" value="1"/>
</dbReference>
<evidence type="ECO:0000313" key="3">
    <source>
        <dbReference type="Proteomes" id="UP000295662"/>
    </source>
</evidence>
<feature type="domain" description="CHAD" evidence="1">
    <location>
        <begin position="1"/>
        <end position="259"/>
    </location>
</feature>
<dbReference type="Proteomes" id="UP000295662">
    <property type="component" value="Unassembled WGS sequence"/>
</dbReference>
<dbReference type="PANTHER" id="PTHR39339:SF1">
    <property type="entry name" value="CHAD DOMAIN-CONTAINING PROTEIN"/>
    <property type="match status" value="1"/>
</dbReference>
<dbReference type="AlphaFoldDB" id="A0A4R7S026"/>
<proteinExistence type="predicted"/>
<reference evidence="2 3" key="1">
    <citation type="submission" date="2019-03" db="EMBL/GenBank/DDBJ databases">
        <title>Genomic Encyclopedia of Archaeal and Bacterial Type Strains, Phase II (KMG-II): from individual species to whole genera.</title>
        <authorList>
            <person name="Goeker M."/>
        </authorList>
    </citation>
    <scope>NUCLEOTIDE SEQUENCE [LARGE SCALE GENOMIC DNA]</scope>
    <source>
        <strain evidence="2 3">ATCC 25309</strain>
    </source>
</reference>
<dbReference type="PANTHER" id="PTHR39339">
    <property type="entry name" value="SLR1444 PROTEIN"/>
    <property type="match status" value="1"/>
</dbReference>
<dbReference type="SMART" id="SM00880">
    <property type="entry name" value="CHAD"/>
    <property type="match status" value="1"/>
</dbReference>
<dbReference type="EMBL" id="SOCA01000004">
    <property type="protein sequence ID" value="TDU70776.1"/>
    <property type="molecule type" value="Genomic_DNA"/>
</dbReference>
<dbReference type="PROSITE" id="PS51708">
    <property type="entry name" value="CHAD"/>
    <property type="match status" value="1"/>
</dbReference>
<evidence type="ECO:0000313" key="2">
    <source>
        <dbReference type="EMBL" id="TDU70776.1"/>
    </source>
</evidence>
<dbReference type="InterPro" id="IPR007899">
    <property type="entry name" value="CHAD_dom"/>
</dbReference>
<dbReference type="Gene3D" id="1.40.20.10">
    <property type="entry name" value="CHAD domain"/>
    <property type="match status" value="1"/>
</dbReference>
<sequence length="266" mass="30944">MGKVASEPPSAGEWLRGRLLLLAEQAEMSVNDLQDHPEEALHQLRVRMKKMEALLRLSRGAMGKKRREKLRAEIKAVKNAGGDQRDAMVLQKLAGELGRKQGLRLPETPLPLEKPRMRQIKTLMTRLQKDLSAQSFEKLSWEDIQENFEASYRTGRRLMREAEETQDPEAFHQWRKRVKVLHHQTGALEEYLPHVQKRLERSRDLGRLLGREQDLALLEEATQTPSPDRAWKRVIKANRDKVRPQALELGEKVYQRPASKFGRMRR</sequence>
<evidence type="ECO:0000259" key="1">
    <source>
        <dbReference type="PROSITE" id="PS51708"/>
    </source>
</evidence>
<dbReference type="OrthoDB" id="9810907at2"/>
<gene>
    <name evidence="2" type="ORF">EI77_02824</name>
</gene>
<comment type="caution">
    <text evidence="2">The sequence shown here is derived from an EMBL/GenBank/DDBJ whole genome shotgun (WGS) entry which is preliminary data.</text>
</comment>
<protein>
    <submittedName>
        <fullName evidence="2">CHAD domain-containing protein</fullName>
    </submittedName>
</protein>